<keyword evidence="3 8" id="KW-0812">Transmembrane</keyword>
<evidence type="ECO:0000256" key="5">
    <source>
        <dbReference type="ARBA" id="ARBA00022989"/>
    </source>
</evidence>
<dbReference type="GO" id="GO:0005829">
    <property type="term" value="C:cytosol"/>
    <property type="evidence" value="ECO:0007669"/>
    <property type="project" value="GOC"/>
</dbReference>
<dbReference type="Pfam" id="PF21902">
    <property type="entry name" value="PTM1-like_N"/>
    <property type="match status" value="1"/>
</dbReference>
<feature type="domain" description="PTM1-like N-terminal" evidence="11">
    <location>
        <begin position="84"/>
        <end position="191"/>
    </location>
</feature>
<dbReference type="InterPro" id="IPR053938">
    <property type="entry name" value="PTM1-like_N"/>
</dbReference>
<organism evidence="12">
    <name type="scientific">Pinguiococcus pyrenoidosus</name>
    <dbReference type="NCBI Taxonomy" id="172671"/>
    <lineage>
        <taxon>Eukaryota</taxon>
        <taxon>Sar</taxon>
        <taxon>Stramenopiles</taxon>
        <taxon>Ochrophyta</taxon>
        <taxon>Pinguiophyceae</taxon>
        <taxon>Pinguiochrysidales</taxon>
        <taxon>Pinguiochrysidaceae</taxon>
        <taxon>Pinguiococcus</taxon>
    </lineage>
</organism>
<dbReference type="EMBL" id="HBEA01008448">
    <property type="protein sequence ID" value="CAD8257014.1"/>
    <property type="molecule type" value="Transcribed_RNA"/>
</dbReference>
<keyword evidence="6 8" id="KW-0472">Membrane</keyword>
<dbReference type="GO" id="GO:0042147">
    <property type="term" value="P:retrograde transport, endosome to Golgi"/>
    <property type="evidence" value="ECO:0007669"/>
    <property type="project" value="TreeGrafter"/>
</dbReference>
<dbReference type="Pfam" id="PF06814">
    <property type="entry name" value="GOST_TM"/>
    <property type="match status" value="1"/>
</dbReference>
<feature type="transmembrane region" description="Helical" evidence="8">
    <location>
        <begin position="449"/>
        <end position="470"/>
    </location>
</feature>
<dbReference type="GO" id="GO:0016020">
    <property type="term" value="C:membrane"/>
    <property type="evidence" value="ECO:0007669"/>
    <property type="project" value="UniProtKB-SubCell"/>
</dbReference>
<reference evidence="12" key="1">
    <citation type="submission" date="2021-01" db="EMBL/GenBank/DDBJ databases">
        <authorList>
            <person name="Corre E."/>
            <person name="Pelletier E."/>
            <person name="Niang G."/>
            <person name="Scheremetjew M."/>
            <person name="Finn R."/>
            <person name="Kale V."/>
            <person name="Holt S."/>
            <person name="Cochrane G."/>
            <person name="Meng A."/>
            <person name="Brown T."/>
            <person name="Cohen L."/>
        </authorList>
    </citation>
    <scope>NUCLEOTIDE SEQUENCE</scope>
    <source>
        <strain evidence="12">CCMP2078</strain>
    </source>
</reference>
<evidence type="ECO:0008006" key="14">
    <source>
        <dbReference type="Google" id="ProtNLM"/>
    </source>
</evidence>
<evidence type="ECO:0000256" key="8">
    <source>
        <dbReference type="SAM" id="Phobius"/>
    </source>
</evidence>
<feature type="compositionally biased region" description="Polar residues" evidence="7">
    <location>
        <begin position="548"/>
        <end position="557"/>
    </location>
</feature>
<evidence type="ECO:0000313" key="12">
    <source>
        <dbReference type="EMBL" id="CAD8257003.1"/>
    </source>
</evidence>
<evidence type="ECO:0000256" key="6">
    <source>
        <dbReference type="ARBA" id="ARBA00023136"/>
    </source>
</evidence>
<protein>
    <recommendedName>
        <fullName evidence="14">Transmembrane protein 87A</fullName>
    </recommendedName>
</protein>
<feature type="transmembrane region" description="Helical" evidence="8">
    <location>
        <begin position="368"/>
        <end position="388"/>
    </location>
</feature>
<keyword evidence="4 9" id="KW-0732">Signal</keyword>
<dbReference type="PANTHER" id="PTHR21229">
    <property type="entry name" value="LUNG SEVEN TRANSMEMBRANE RECEPTOR"/>
    <property type="match status" value="1"/>
</dbReference>
<feature type="region of interest" description="Disordered" evidence="7">
    <location>
        <begin position="530"/>
        <end position="557"/>
    </location>
</feature>
<dbReference type="AlphaFoldDB" id="A0A6U0UN11"/>
<proteinExistence type="inferred from homology"/>
<feature type="transmembrane region" description="Helical" evidence="8">
    <location>
        <begin position="254"/>
        <end position="273"/>
    </location>
</feature>
<dbReference type="GO" id="GO:0005794">
    <property type="term" value="C:Golgi apparatus"/>
    <property type="evidence" value="ECO:0007669"/>
    <property type="project" value="TreeGrafter"/>
</dbReference>
<evidence type="ECO:0000256" key="4">
    <source>
        <dbReference type="ARBA" id="ARBA00022729"/>
    </source>
</evidence>
<dbReference type="InterPro" id="IPR009637">
    <property type="entry name" value="GPR107/GPR108-like"/>
</dbReference>
<dbReference type="PANTHER" id="PTHR21229:SF1">
    <property type="entry name" value="GH17801P"/>
    <property type="match status" value="1"/>
</dbReference>
<feature type="transmembrane region" description="Helical" evidence="8">
    <location>
        <begin position="227"/>
        <end position="247"/>
    </location>
</feature>
<comment type="subcellular location">
    <subcellularLocation>
        <location evidence="1">Membrane</location>
        <topology evidence="1">Multi-pass membrane protein</topology>
    </subcellularLocation>
</comment>
<feature type="transmembrane region" description="Helical" evidence="8">
    <location>
        <begin position="327"/>
        <end position="348"/>
    </location>
</feature>
<keyword evidence="5 8" id="KW-1133">Transmembrane helix</keyword>
<accession>A0A6U0UN11</accession>
<sequence length="557" mass="62231">MRRFLLLSAALGLATADVHHYQGSVVAPPVLIYHVGGQYAPEDAPASYPPGNGRSFIKFSDLKFTRQKRVCTKEDDFCPGDAQYKDTAAMDVAILEHRHYGKVGVKMDNEATYYCCTERAISVGACNTTHLGHMLCSTPSGKCETEDGLMMVAQVTLPPLIREENSTAPTEAVFETTSKYPVTKTGYYYLFMSACDRDAGEVVVHGQTVWMNPWGYLPGTEWGNLPFFGSMAIIYLFIGLVWTVLMFRFMQELIAVQFWISLVLLLAMIETAAKYFAYDEWNMSGSQHLGGMMFALLVGISKQALSRVLVLMVSTGYGIVKPSLGDMLYGMLALGGLYFIFALGQGLMVKLPAGDATIGSSSWAYSSFLFLIILVQSTIDVTFYAWILQELTNTIQYLKQRRQEIKLKLFRRFRAVLILSAVFSVAWAITTVALVRTKDREQEHWKIQWALDAVWEVCYLVIFIGMCILWRPSANSQRYMYSVQLGTEEDPFDDDEGTGVGLEESAWLTTSIHTDWDVKVGIEEVVVDKGEEDDEEYGGAMQDLLPSLNGSTPGKLM</sequence>
<dbReference type="InterPro" id="IPR053937">
    <property type="entry name" value="GOST_TM"/>
</dbReference>
<gene>
    <name evidence="12" type="ORF">PPYR1160_LOCUS6495</name>
    <name evidence="13" type="ORF">PPYR1160_LOCUS6506</name>
</gene>
<evidence type="ECO:0000256" key="3">
    <source>
        <dbReference type="ARBA" id="ARBA00022692"/>
    </source>
</evidence>
<feature type="transmembrane region" description="Helical" evidence="8">
    <location>
        <begin position="409"/>
        <end position="429"/>
    </location>
</feature>
<feature type="signal peptide" evidence="9">
    <location>
        <begin position="1"/>
        <end position="16"/>
    </location>
</feature>
<feature type="chain" id="PRO_5036191864" description="Transmembrane protein 87A" evidence="9">
    <location>
        <begin position="17"/>
        <end position="557"/>
    </location>
</feature>
<feature type="transmembrane region" description="Helical" evidence="8">
    <location>
        <begin position="293"/>
        <end position="320"/>
    </location>
</feature>
<evidence type="ECO:0000313" key="13">
    <source>
        <dbReference type="EMBL" id="CAD8257014.1"/>
    </source>
</evidence>
<evidence type="ECO:0000256" key="2">
    <source>
        <dbReference type="ARBA" id="ARBA00007883"/>
    </source>
</evidence>
<comment type="similarity">
    <text evidence="2">Belongs to the LU7TM family.</text>
</comment>
<evidence type="ECO:0000256" key="1">
    <source>
        <dbReference type="ARBA" id="ARBA00004141"/>
    </source>
</evidence>
<evidence type="ECO:0000256" key="9">
    <source>
        <dbReference type="SAM" id="SignalP"/>
    </source>
</evidence>
<evidence type="ECO:0000259" key="10">
    <source>
        <dbReference type="Pfam" id="PF06814"/>
    </source>
</evidence>
<evidence type="ECO:0000259" key="11">
    <source>
        <dbReference type="Pfam" id="PF21902"/>
    </source>
</evidence>
<name>A0A6U0UN11_9STRA</name>
<evidence type="ECO:0000256" key="7">
    <source>
        <dbReference type="SAM" id="MobiDB-lite"/>
    </source>
</evidence>
<feature type="domain" description="GOST seven transmembrane" evidence="10">
    <location>
        <begin position="225"/>
        <end position="477"/>
    </location>
</feature>
<dbReference type="EMBL" id="HBEA01008436">
    <property type="protein sequence ID" value="CAD8257003.1"/>
    <property type="molecule type" value="Transcribed_RNA"/>
</dbReference>